<evidence type="ECO:0000256" key="3">
    <source>
        <dbReference type="ARBA" id="ARBA00022679"/>
    </source>
</evidence>
<keyword evidence="4" id="KW-0949">S-adenosyl-L-methionine</keyword>
<keyword evidence="5" id="KW-0680">Restriction system</keyword>
<accession>A0A1B9BV07</accession>
<dbReference type="PRINTS" id="PR00507">
    <property type="entry name" value="N12N6MTFRASE"/>
</dbReference>
<dbReference type="GO" id="GO:0009307">
    <property type="term" value="P:DNA restriction-modification system"/>
    <property type="evidence" value="ECO:0007669"/>
    <property type="project" value="UniProtKB-KW"/>
</dbReference>
<organism evidence="10 11">
    <name type="scientific">Acidithiobacillus ferrivorans</name>
    <dbReference type="NCBI Taxonomy" id="160808"/>
    <lineage>
        <taxon>Bacteria</taxon>
        <taxon>Pseudomonadati</taxon>
        <taxon>Pseudomonadota</taxon>
        <taxon>Acidithiobacillia</taxon>
        <taxon>Acidithiobacillales</taxon>
        <taxon>Acidithiobacillaceae</taxon>
        <taxon>Acidithiobacillus</taxon>
    </lineage>
</organism>
<evidence type="ECO:0000313" key="11">
    <source>
        <dbReference type="Proteomes" id="UP000093129"/>
    </source>
</evidence>
<comment type="caution">
    <text evidence="10">The sequence shown here is derived from an EMBL/GenBank/DDBJ whole genome shotgun (WGS) entry which is preliminary data.</text>
</comment>
<sequence length="1301" mass="147254">MTDTNLKLDLKQAVLQFGIKSLRSAALGLFATLGYESERTLEIDSVQAFCSQFDHEGKLNHPSAQKPQWQSVELLFQLTDEELSRNATLFKDTAVRATLLQSYVFFAVELQPGDYARGKLAAITRQINRIFPMPVMVLFKVDGNLSIAVINRRQNKRDESKDVLGKVTLIQNISIAKPHPGHLDILASFSTTELVIRKKPIGNFDQLHAAWEDVFNVELLNKRFYEELSNWYFWARKQVSFPSDLDDKDTTRTEESKKDTRNATSVIRLLTRLIFCWFLKEKDLIPDRLFDQDAIAEALNSVGDEESTYYQAILQNLFFATLNQPMNADGESVRQFAVDGAFHENMNQHGIKTLYRYKKHFRQPDQALGLFEDIPFLNGGLFACLDTEDDSGKVQYADGFSRNAKKQPVVPNRLFFAAPKIVDLSEDFGDAKKKKASVRGLLHILHGYKFTIAESTPVEQEIALDPELLGNVFENLLASYNPETGTNARRQTGSFYTPRPIVDYMVDESLKAYLADALIKALPTTTAADAEAGLSILFAYTEKEHAFTEAEIDALITAINACNILDPACGSGAYPMGILHKLVFILGKLDPHNEKWRQRQVAKAEEIEDVQARESSVQAINNDFANNALDYGRKLYLIENCIYGADIQPIAIQISKLRFFISLICDQRTHSDKARNLGVRPLPNLETKFVAANTLLGLNLPKDRSLFENKTAIQLEKELEKVRHSYFSAQTRKAKLALQKKDREITKKIIDELKHDSFGNEDVYRRIAWNPYDHHSVADFFDPGKMFGPALDDGFDVVIGNPPYVQIQKFSAAHKAAWAEQKFKTYAATADIYCLFYERGVRLLKDGGQLSYITSNKWMRAGYGEALRQYLANDVETQSVMDFGMAQNFGAATTYTCIVQLAKRPTSGVTRGCYVADDKAAMADPSDYFEQNALPLKGLDETPWVILPAKRQRIKLAVEQQGVPLGKWQIQINYGIKTGCNDAFYISTKQKDDFIAEDPDCAELIVPLLRGRYVDRYATQWQAAQDAKWMIATFPARDLKFQNVPVPIQRHLEKYREALEPKPRSWDGPNWQGRKAGSYQWFETQDPIAYHADFFKPKVIYPNMTKYLPFYFDQNDHFFGNQKCFIITSDAENLLALTAVLNSSLFRCCFKDDFPELLGNTYELSKIFFDKIPIKKPTAEQASLFGALVPMVQASKAESQKSDNAELKNVGVFLEEVVDVCVMEVYFADHMAEHRLGIMAHVTPLLLQDVNAAAPPAQQVALAQQFYAQANDSKHPIRNILIRIPVDSPDLLAVIQREGKV</sequence>
<dbReference type="InterPro" id="IPR025931">
    <property type="entry name" value="TaqI_C"/>
</dbReference>
<keyword evidence="6" id="KW-0238">DNA-binding</keyword>
<dbReference type="PANTHER" id="PTHR33841:SF1">
    <property type="entry name" value="DNA METHYLTRANSFERASE A"/>
    <property type="match status" value="1"/>
</dbReference>
<evidence type="ECO:0000313" key="10">
    <source>
        <dbReference type="EMBL" id="OCB01541.1"/>
    </source>
</evidence>
<dbReference type="InterPro" id="IPR029063">
    <property type="entry name" value="SAM-dependent_MTases_sf"/>
</dbReference>
<gene>
    <name evidence="10" type="ORF">BBC27_03425</name>
</gene>
<evidence type="ECO:0000256" key="6">
    <source>
        <dbReference type="ARBA" id="ARBA00023125"/>
    </source>
</evidence>
<dbReference type="InterPro" id="IPR011639">
    <property type="entry name" value="MethylTrfase_TaqI-like_dom"/>
</dbReference>
<feature type="domain" description="Type II methyltransferase M.TaqI-like" evidence="8">
    <location>
        <begin position="640"/>
        <end position="889"/>
    </location>
</feature>
<dbReference type="GO" id="GO:0032259">
    <property type="term" value="P:methylation"/>
    <property type="evidence" value="ECO:0007669"/>
    <property type="project" value="UniProtKB-KW"/>
</dbReference>
<evidence type="ECO:0000256" key="1">
    <source>
        <dbReference type="ARBA" id="ARBA00011900"/>
    </source>
</evidence>
<name>A0A1B9BV07_9PROT</name>
<dbReference type="GO" id="GO:0003677">
    <property type="term" value="F:DNA binding"/>
    <property type="evidence" value="ECO:0007669"/>
    <property type="project" value="UniProtKB-KW"/>
</dbReference>
<evidence type="ECO:0000259" key="9">
    <source>
        <dbReference type="Pfam" id="PF12950"/>
    </source>
</evidence>
<keyword evidence="2" id="KW-0489">Methyltransferase</keyword>
<dbReference type="Pfam" id="PF12950">
    <property type="entry name" value="TaqI_C"/>
    <property type="match status" value="1"/>
</dbReference>
<dbReference type="InterPro" id="IPR050953">
    <property type="entry name" value="N4_N6_ade-DNA_methylase"/>
</dbReference>
<evidence type="ECO:0000256" key="4">
    <source>
        <dbReference type="ARBA" id="ARBA00022691"/>
    </source>
</evidence>
<dbReference type="Gene3D" id="3.40.50.150">
    <property type="entry name" value="Vaccinia Virus protein VP39"/>
    <property type="match status" value="1"/>
</dbReference>
<dbReference type="RefSeq" id="WP_065414249.1">
    <property type="nucleotide sequence ID" value="NZ_MASQ01000137.1"/>
</dbReference>
<proteinExistence type="predicted"/>
<evidence type="ECO:0000256" key="7">
    <source>
        <dbReference type="ARBA" id="ARBA00047942"/>
    </source>
</evidence>
<evidence type="ECO:0000256" key="5">
    <source>
        <dbReference type="ARBA" id="ARBA00022747"/>
    </source>
</evidence>
<dbReference type="Proteomes" id="UP000093129">
    <property type="component" value="Unassembled WGS sequence"/>
</dbReference>
<dbReference type="PROSITE" id="PS00092">
    <property type="entry name" value="N6_MTASE"/>
    <property type="match status" value="1"/>
</dbReference>
<feature type="domain" description="TaqI-like C-terminal specificity" evidence="9">
    <location>
        <begin position="1007"/>
        <end position="1174"/>
    </location>
</feature>
<reference evidence="10 11" key="1">
    <citation type="submission" date="2016-07" db="EMBL/GenBank/DDBJ databases">
        <title>Draft genome of a psychrotolerant acidophile Acidithiobacillus ferrivorans strain YL15.</title>
        <authorList>
            <person name="Peng T."/>
            <person name="Ma L."/>
            <person name="Nan M."/>
            <person name="An N."/>
            <person name="Wang M."/>
            <person name="Qiu G."/>
            <person name="Zeng W."/>
        </authorList>
    </citation>
    <scope>NUCLEOTIDE SEQUENCE [LARGE SCALE GENOMIC DNA]</scope>
    <source>
        <strain evidence="10 11">YL15</strain>
    </source>
</reference>
<dbReference type="InterPro" id="IPR002052">
    <property type="entry name" value="DNA_methylase_N6_adenine_CS"/>
</dbReference>
<keyword evidence="3" id="KW-0808">Transferase</keyword>
<evidence type="ECO:0000256" key="2">
    <source>
        <dbReference type="ARBA" id="ARBA00022603"/>
    </source>
</evidence>
<dbReference type="EC" id="2.1.1.72" evidence="1"/>
<dbReference type="GO" id="GO:0009007">
    <property type="term" value="F:site-specific DNA-methyltransferase (adenine-specific) activity"/>
    <property type="evidence" value="ECO:0007669"/>
    <property type="project" value="UniProtKB-EC"/>
</dbReference>
<evidence type="ECO:0000259" key="8">
    <source>
        <dbReference type="Pfam" id="PF07669"/>
    </source>
</evidence>
<comment type="catalytic activity">
    <reaction evidence="7">
        <text>a 2'-deoxyadenosine in DNA + S-adenosyl-L-methionine = an N(6)-methyl-2'-deoxyadenosine in DNA + S-adenosyl-L-homocysteine + H(+)</text>
        <dbReference type="Rhea" id="RHEA:15197"/>
        <dbReference type="Rhea" id="RHEA-COMP:12418"/>
        <dbReference type="Rhea" id="RHEA-COMP:12419"/>
        <dbReference type="ChEBI" id="CHEBI:15378"/>
        <dbReference type="ChEBI" id="CHEBI:57856"/>
        <dbReference type="ChEBI" id="CHEBI:59789"/>
        <dbReference type="ChEBI" id="CHEBI:90615"/>
        <dbReference type="ChEBI" id="CHEBI:90616"/>
        <dbReference type="EC" id="2.1.1.72"/>
    </reaction>
</comment>
<protein>
    <recommendedName>
        <fullName evidence="1">site-specific DNA-methyltransferase (adenine-specific)</fullName>
        <ecNumber evidence="1">2.1.1.72</ecNumber>
    </recommendedName>
</protein>
<dbReference type="EMBL" id="MASQ01000137">
    <property type="protein sequence ID" value="OCB01541.1"/>
    <property type="molecule type" value="Genomic_DNA"/>
</dbReference>
<dbReference type="PANTHER" id="PTHR33841">
    <property type="entry name" value="DNA METHYLTRANSFERASE YEEA-RELATED"/>
    <property type="match status" value="1"/>
</dbReference>
<dbReference type="SUPFAM" id="SSF53335">
    <property type="entry name" value="S-adenosyl-L-methionine-dependent methyltransferases"/>
    <property type="match status" value="1"/>
</dbReference>
<dbReference type="Pfam" id="PF07669">
    <property type="entry name" value="Eco57I"/>
    <property type="match status" value="1"/>
</dbReference>